<feature type="region of interest" description="Disordered" evidence="1">
    <location>
        <begin position="43"/>
        <end position="69"/>
    </location>
</feature>
<keyword evidence="3" id="KW-1185">Reference proteome</keyword>
<reference evidence="2 3" key="1">
    <citation type="submission" date="2020-08" db="EMBL/GenBank/DDBJ databases">
        <title>Genomic Encyclopedia of Type Strains, Phase III (KMG-III): the genomes of soil and plant-associated and newly described type strains.</title>
        <authorList>
            <person name="Whitman W."/>
        </authorList>
    </citation>
    <scope>NUCLEOTIDE SEQUENCE [LARGE SCALE GENOMIC DNA]</scope>
    <source>
        <strain evidence="2 3">CECT 8960</strain>
    </source>
</reference>
<accession>A0A7W7Q8A9</accession>
<comment type="caution">
    <text evidence="2">The sequence shown here is derived from an EMBL/GenBank/DDBJ whole genome shotgun (WGS) entry which is preliminary data.</text>
</comment>
<dbReference type="AlphaFoldDB" id="A0A7W7Q8A9"/>
<organism evidence="2 3">
    <name type="scientific">Actinophytocola algeriensis</name>
    <dbReference type="NCBI Taxonomy" id="1768010"/>
    <lineage>
        <taxon>Bacteria</taxon>
        <taxon>Bacillati</taxon>
        <taxon>Actinomycetota</taxon>
        <taxon>Actinomycetes</taxon>
        <taxon>Pseudonocardiales</taxon>
        <taxon>Pseudonocardiaceae</taxon>
    </lineage>
</organism>
<evidence type="ECO:0000313" key="2">
    <source>
        <dbReference type="EMBL" id="MBB4908915.1"/>
    </source>
</evidence>
<name>A0A7W7Q8A9_9PSEU</name>
<dbReference type="Proteomes" id="UP000520767">
    <property type="component" value="Unassembled WGS sequence"/>
</dbReference>
<dbReference type="EMBL" id="JACHJQ010000005">
    <property type="protein sequence ID" value="MBB4908915.1"/>
    <property type="molecule type" value="Genomic_DNA"/>
</dbReference>
<evidence type="ECO:0000313" key="3">
    <source>
        <dbReference type="Proteomes" id="UP000520767"/>
    </source>
</evidence>
<proteinExistence type="predicted"/>
<evidence type="ECO:0000256" key="1">
    <source>
        <dbReference type="SAM" id="MobiDB-lite"/>
    </source>
</evidence>
<sequence>MAVAIAGGDAHLGAGMIAVHSPQQAWVANLLIAATVLHARTALGGPGLRPPDRTRRQPSCGSRPCRDRPTRAVAPLRTFRRRDGSEHHPHYDYLVDLYQHAANEISRRHEPVVAHHVQAVTWLIRQLL</sequence>
<protein>
    <submittedName>
        <fullName evidence="2">Uncharacterized protein</fullName>
    </submittedName>
</protein>
<dbReference type="RefSeq" id="WP_184812992.1">
    <property type="nucleotide sequence ID" value="NZ_JACHJQ010000005.1"/>
</dbReference>
<gene>
    <name evidence="2" type="ORF">FHR82_005168</name>
</gene>